<comment type="caution">
    <text evidence="1">The sequence shown here is derived from an EMBL/GenBank/DDBJ whole genome shotgun (WGS) entry which is preliminary data.</text>
</comment>
<keyword evidence="2" id="KW-1185">Reference proteome</keyword>
<dbReference type="InterPro" id="IPR035914">
    <property type="entry name" value="Sperma_CUB_dom_sf"/>
</dbReference>
<gene>
    <name evidence="1" type="primary">AVEN_166801_2</name>
    <name evidence="1" type="ORF">CEXT_163311</name>
</gene>
<dbReference type="AlphaFoldDB" id="A0AAV4U084"/>
<dbReference type="Proteomes" id="UP001054945">
    <property type="component" value="Unassembled WGS sequence"/>
</dbReference>
<sequence length="109" mass="12520">MLKDYVEDECTSPNKFQKVFFTLPASGPDSVGELRPNRFGTYSRTGRNCLIKMVPPSGYGIIITVLKVDFRNHEGCKDFIKIYDNDEEDEDGDVMRFSIELGVWKDLLF</sequence>
<organism evidence="1 2">
    <name type="scientific">Caerostris extrusa</name>
    <name type="common">Bark spider</name>
    <name type="synonym">Caerostris bankana</name>
    <dbReference type="NCBI Taxonomy" id="172846"/>
    <lineage>
        <taxon>Eukaryota</taxon>
        <taxon>Metazoa</taxon>
        <taxon>Ecdysozoa</taxon>
        <taxon>Arthropoda</taxon>
        <taxon>Chelicerata</taxon>
        <taxon>Arachnida</taxon>
        <taxon>Araneae</taxon>
        <taxon>Araneomorphae</taxon>
        <taxon>Entelegynae</taxon>
        <taxon>Araneoidea</taxon>
        <taxon>Araneidae</taxon>
        <taxon>Caerostris</taxon>
    </lineage>
</organism>
<dbReference type="Gene3D" id="2.60.120.290">
    <property type="entry name" value="Spermadhesin, CUB domain"/>
    <property type="match status" value="1"/>
</dbReference>
<evidence type="ECO:0000313" key="1">
    <source>
        <dbReference type="EMBL" id="GIY51183.1"/>
    </source>
</evidence>
<reference evidence="1 2" key="1">
    <citation type="submission" date="2021-06" db="EMBL/GenBank/DDBJ databases">
        <title>Caerostris extrusa draft genome.</title>
        <authorList>
            <person name="Kono N."/>
            <person name="Arakawa K."/>
        </authorList>
    </citation>
    <scope>NUCLEOTIDE SEQUENCE [LARGE SCALE GENOMIC DNA]</scope>
</reference>
<name>A0AAV4U084_CAEEX</name>
<dbReference type="EMBL" id="BPLR01012079">
    <property type="protein sequence ID" value="GIY51183.1"/>
    <property type="molecule type" value="Genomic_DNA"/>
</dbReference>
<protein>
    <submittedName>
        <fullName evidence="1">CUB domain-containing protein</fullName>
    </submittedName>
</protein>
<proteinExistence type="predicted"/>
<evidence type="ECO:0000313" key="2">
    <source>
        <dbReference type="Proteomes" id="UP001054945"/>
    </source>
</evidence>
<accession>A0AAV4U084</accession>
<dbReference type="SUPFAM" id="SSF49854">
    <property type="entry name" value="Spermadhesin, CUB domain"/>
    <property type="match status" value="1"/>
</dbReference>